<evidence type="ECO:0000256" key="3">
    <source>
        <dbReference type="ARBA" id="ARBA00005179"/>
    </source>
</evidence>
<evidence type="ECO:0000313" key="18">
    <source>
        <dbReference type="Proteomes" id="UP000017559"/>
    </source>
</evidence>
<evidence type="ECO:0000256" key="16">
    <source>
        <dbReference type="SAM" id="SignalP"/>
    </source>
</evidence>
<dbReference type="HOGENOM" id="CLU_001570_2_3_1"/>
<dbReference type="InterPro" id="IPR001128">
    <property type="entry name" value="Cyt_P450"/>
</dbReference>
<dbReference type="Pfam" id="PF00067">
    <property type="entry name" value="p450"/>
    <property type="match status" value="1"/>
</dbReference>
<dbReference type="Gene3D" id="1.10.630.10">
    <property type="entry name" value="Cytochrome P450"/>
    <property type="match status" value="1"/>
</dbReference>
<evidence type="ECO:0000256" key="6">
    <source>
        <dbReference type="ARBA" id="ARBA00022692"/>
    </source>
</evidence>
<feature type="signal peptide" evidence="16">
    <location>
        <begin position="1"/>
        <end position="22"/>
    </location>
</feature>
<dbReference type="GO" id="GO:0005506">
    <property type="term" value="F:iron ion binding"/>
    <property type="evidence" value="ECO:0007669"/>
    <property type="project" value="InterPro"/>
</dbReference>
<keyword evidence="7 14" id="KW-0479">Metal-binding</keyword>
<keyword evidence="6" id="KW-0812">Transmembrane</keyword>
<accession>V2WPC7</accession>
<dbReference type="KEGG" id="mrr:Moror_3071"/>
<evidence type="ECO:0000256" key="4">
    <source>
        <dbReference type="ARBA" id="ARBA00010617"/>
    </source>
</evidence>
<keyword evidence="9 15" id="KW-0560">Oxidoreductase</keyword>
<protein>
    <submittedName>
        <fullName evidence="17">Cytochrome p450</fullName>
    </submittedName>
</protein>
<dbReference type="PRINTS" id="PR00463">
    <property type="entry name" value="EP450I"/>
</dbReference>
<evidence type="ECO:0000256" key="2">
    <source>
        <dbReference type="ARBA" id="ARBA00004167"/>
    </source>
</evidence>
<feature type="chain" id="PRO_5004711122" evidence="16">
    <location>
        <begin position="23"/>
        <end position="510"/>
    </location>
</feature>
<dbReference type="InterPro" id="IPR050364">
    <property type="entry name" value="Cytochrome_P450_fung"/>
</dbReference>
<dbReference type="PANTHER" id="PTHR46300:SF2">
    <property type="entry name" value="CYTOCHROME P450 MONOOXYGENASE ALNH-RELATED"/>
    <property type="match status" value="1"/>
</dbReference>
<dbReference type="InterPro" id="IPR036396">
    <property type="entry name" value="Cyt_P450_sf"/>
</dbReference>
<dbReference type="EMBL" id="AWSO01000630">
    <property type="protein sequence ID" value="ESK88668.1"/>
    <property type="molecule type" value="Genomic_DNA"/>
</dbReference>
<dbReference type="PANTHER" id="PTHR46300">
    <property type="entry name" value="P450, PUTATIVE (EUROFUNG)-RELATED-RELATED"/>
    <property type="match status" value="1"/>
</dbReference>
<evidence type="ECO:0000256" key="12">
    <source>
        <dbReference type="ARBA" id="ARBA00023136"/>
    </source>
</evidence>
<evidence type="ECO:0000256" key="11">
    <source>
        <dbReference type="ARBA" id="ARBA00023033"/>
    </source>
</evidence>
<evidence type="ECO:0000313" key="17">
    <source>
        <dbReference type="EMBL" id="ESK88668.1"/>
    </source>
</evidence>
<dbReference type="AlphaFoldDB" id="V2WPC7"/>
<dbReference type="Proteomes" id="UP000017559">
    <property type="component" value="Unassembled WGS sequence"/>
</dbReference>
<evidence type="ECO:0000256" key="8">
    <source>
        <dbReference type="ARBA" id="ARBA00022989"/>
    </source>
</evidence>
<feature type="binding site" description="axial binding residue" evidence="14">
    <location>
        <position position="436"/>
    </location>
    <ligand>
        <name>heme</name>
        <dbReference type="ChEBI" id="CHEBI:30413"/>
    </ligand>
    <ligandPart>
        <name>Fe</name>
        <dbReference type="ChEBI" id="CHEBI:18248"/>
    </ligandPart>
</feature>
<evidence type="ECO:0000256" key="9">
    <source>
        <dbReference type="ARBA" id="ARBA00023002"/>
    </source>
</evidence>
<dbReference type="GO" id="GO:0016020">
    <property type="term" value="C:membrane"/>
    <property type="evidence" value="ECO:0007669"/>
    <property type="project" value="UniProtKB-SubCell"/>
</dbReference>
<dbReference type="GO" id="GO:0004497">
    <property type="term" value="F:monooxygenase activity"/>
    <property type="evidence" value="ECO:0007669"/>
    <property type="project" value="UniProtKB-KW"/>
</dbReference>
<keyword evidence="11 15" id="KW-0503">Monooxygenase</keyword>
<keyword evidence="10 14" id="KW-0408">Iron</keyword>
<keyword evidence="12" id="KW-0472">Membrane</keyword>
<keyword evidence="16" id="KW-0732">Signal</keyword>
<dbReference type="SUPFAM" id="SSF48264">
    <property type="entry name" value="Cytochrome P450"/>
    <property type="match status" value="1"/>
</dbReference>
<comment type="cofactor">
    <cofactor evidence="1 14">
        <name>heme</name>
        <dbReference type="ChEBI" id="CHEBI:30413"/>
    </cofactor>
</comment>
<dbReference type="GO" id="GO:0016705">
    <property type="term" value="F:oxidoreductase activity, acting on paired donors, with incorporation or reduction of molecular oxygen"/>
    <property type="evidence" value="ECO:0007669"/>
    <property type="project" value="InterPro"/>
</dbReference>
<keyword evidence="8" id="KW-1133">Transmembrane helix</keyword>
<evidence type="ECO:0000256" key="10">
    <source>
        <dbReference type="ARBA" id="ARBA00023004"/>
    </source>
</evidence>
<proteinExistence type="inferred from homology"/>
<organism evidence="17 18">
    <name type="scientific">Moniliophthora roreri (strain MCA 2997)</name>
    <name type="common">Cocoa frosty pod rot fungus</name>
    <name type="synonym">Crinipellis roreri</name>
    <dbReference type="NCBI Taxonomy" id="1381753"/>
    <lineage>
        <taxon>Eukaryota</taxon>
        <taxon>Fungi</taxon>
        <taxon>Dikarya</taxon>
        <taxon>Basidiomycota</taxon>
        <taxon>Agaricomycotina</taxon>
        <taxon>Agaricomycetes</taxon>
        <taxon>Agaricomycetidae</taxon>
        <taxon>Agaricales</taxon>
        <taxon>Marasmiineae</taxon>
        <taxon>Marasmiaceae</taxon>
        <taxon>Moniliophthora</taxon>
    </lineage>
</organism>
<reference evidence="17 18" key="1">
    <citation type="journal article" date="2014" name="BMC Genomics">
        <title>Genome and secretome analysis of the hemibiotrophic fungal pathogen, Moniliophthora roreri, which causes frosty pod rot disease of cacao: mechanisms of the biotrophic and necrotrophic phases.</title>
        <authorList>
            <person name="Meinhardt L.W."/>
            <person name="Costa G.G.L."/>
            <person name="Thomazella D.P.T."/>
            <person name="Teixeira P.J.P.L."/>
            <person name="Carazzolle M.F."/>
            <person name="Schuster S.C."/>
            <person name="Carlson J.E."/>
            <person name="Guiltinan M.J."/>
            <person name="Mieczkowski P."/>
            <person name="Farmer A."/>
            <person name="Ramaraj T."/>
            <person name="Crozier J."/>
            <person name="Davis R.E."/>
            <person name="Shao J."/>
            <person name="Melnick R.L."/>
            <person name="Pereira G.A.G."/>
            <person name="Bailey B.A."/>
        </authorList>
    </citation>
    <scope>NUCLEOTIDE SEQUENCE [LARGE SCALE GENOMIC DNA]</scope>
    <source>
        <strain evidence="17 18">MCA 2997</strain>
    </source>
</reference>
<dbReference type="CDD" id="cd11065">
    <property type="entry name" value="CYP64-like"/>
    <property type="match status" value="1"/>
</dbReference>
<name>V2WPC7_MONRO</name>
<evidence type="ECO:0000256" key="5">
    <source>
        <dbReference type="ARBA" id="ARBA00022617"/>
    </source>
</evidence>
<comment type="subcellular location">
    <subcellularLocation>
        <location evidence="2">Membrane</location>
        <topology evidence="2">Single-pass membrane protein</topology>
    </subcellularLocation>
</comment>
<dbReference type="GO" id="GO:0020037">
    <property type="term" value="F:heme binding"/>
    <property type="evidence" value="ECO:0007669"/>
    <property type="project" value="InterPro"/>
</dbReference>
<dbReference type="PROSITE" id="PS00086">
    <property type="entry name" value="CYTOCHROME_P450"/>
    <property type="match status" value="1"/>
</dbReference>
<evidence type="ECO:0000256" key="1">
    <source>
        <dbReference type="ARBA" id="ARBA00001971"/>
    </source>
</evidence>
<dbReference type="PRINTS" id="PR00385">
    <property type="entry name" value="P450"/>
</dbReference>
<keyword evidence="18" id="KW-1185">Reference proteome</keyword>
<gene>
    <name evidence="17" type="ORF">Moror_3071</name>
</gene>
<dbReference type="InterPro" id="IPR017972">
    <property type="entry name" value="Cyt_P450_CS"/>
</dbReference>
<comment type="similarity">
    <text evidence="4 15">Belongs to the cytochrome P450 family.</text>
</comment>
<evidence type="ECO:0000256" key="15">
    <source>
        <dbReference type="RuleBase" id="RU000461"/>
    </source>
</evidence>
<evidence type="ECO:0000256" key="7">
    <source>
        <dbReference type="ARBA" id="ARBA00022723"/>
    </source>
</evidence>
<comment type="caution">
    <text evidence="17">The sequence shown here is derived from an EMBL/GenBank/DDBJ whole genome shotgun (WGS) entry which is preliminary data.</text>
</comment>
<keyword evidence="5 14" id="KW-0349">Heme</keyword>
<dbReference type="OrthoDB" id="2789670at2759"/>
<evidence type="ECO:0000256" key="14">
    <source>
        <dbReference type="PIRSR" id="PIRSR602401-1"/>
    </source>
</evidence>
<evidence type="ECO:0000256" key="13">
    <source>
        <dbReference type="ARBA" id="ARBA00023180"/>
    </source>
</evidence>
<comment type="pathway">
    <text evidence="3">Secondary metabolite biosynthesis.</text>
</comment>
<sequence>MAFLLTLAVLTICVWIAFLGRSKVGKQPPGPEGLPVVGSIFQLDRERPWRTFAEWKREYGDIVYVRLANQQVFLLNSAKVAGDLLDRRASNYSHRPRSVVQDYLSGGLAMVFLNIGTLWRSMRRATHEALNVRACSRYHGVQIREGVQLATDMLMEAGGWSDHIRRFTNSNITSLLYAKPPLKSSQDPIIKFLDTVVDRISSASAPGRYLANHLEFLDYFPQWMSKWKRECSEDFRVYSARFMEYWMDVKNSVTQNNDHTPSFCATLVETQERHGLDDVGSAWLAGVLYLAGYDTTTATLGWLILALVSHPDVQKKAHEELDNVVGRSRIPTMDDMEQLPYIRAIMKEAMRWRPVAPIGVPHASLEDDVYEGYFIPKGSIIVPNILAMNHDPEIYGADADQFRPERFLNPDGTHKLSPPDTKDQGQYGFGFGRRICPGRHVAGDMIFAFVIVLWAMELEPGKDENGNMEVPIFDDVAIGSLSHAKKFKVASKPRFSEVKGILQQAKEYLG</sequence>
<keyword evidence="13" id="KW-0325">Glycoprotein</keyword>
<dbReference type="InterPro" id="IPR002401">
    <property type="entry name" value="Cyt_P450_E_grp-I"/>
</dbReference>